<dbReference type="OrthoDB" id="5188303at2"/>
<gene>
    <name evidence="2" type="ORF">FHP06_01845</name>
</gene>
<feature type="domain" description="SseB protein N-terminal" evidence="1">
    <location>
        <begin position="25"/>
        <end position="121"/>
    </location>
</feature>
<organism evidence="2 3">
    <name type="scientific">Aeromicrobium terrae</name>
    <dbReference type="NCBI Taxonomy" id="2498846"/>
    <lineage>
        <taxon>Bacteria</taxon>
        <taxon>Bacillati</taxon>
        <taxon>Actinomycetota</taxon>
        <taxon>Actinomycetes</taxon>
        <taxon>Propionibacteriales</taxon>
        <taxon>Nocardioidaceae</taxon>
        <taxon>Aeromicrobium</taxon>
    </lineage>
</organism>
<proteinExistence type="predicted"/>
<sequence>MSPSLAEPAFPDDDGEAYPELARALGDETAVAAVLPDVRVFVPVVALLGDVPADGDKEADMAAVLMTGADGRQALLTFSSVDAMRAWNPEARPVPVWGRDAARAALDEGASALLVDLGSPGFTVVEISAG</sequence>
<comment type="caution">
    <text evidence="2">The sequence shown here is derived from an EMBL/GenBank/DDBJ whole genome shotgun (WGS) entry which is preliminary data.</text>
</comment>
<name>A0A5C8NQ15_9ACTN</name>
<evidence type="ECO:0000313" key="3">
    <source>
        <dbReference type="Proteomes" id="UP000321571"/>
    </source>
</evidence>
<dbReference type="InterPro" id="IPR009839">
    <property type="entry name" value="SseB_N"/>
</dbReference>
<keyword evidence="3" id="KW-1185">Reference proteome</keyword>
<protein>
    <submittedName>
        <fullName evidence="2">SseB family protein</fullName>
    </submittedName>
</protein>
<dbReference type="Proteomes" id="UP000321571">
    <property type="component" value="Unassembled WGS sequence"/>
</dbReference>
<accession>A0A5C8NQ15</accession>
<dbReference type="Pfam" id="PF07179">
    <property type="entry name" value="SseB"/>
    <property type="match status" value="1"/>
</dbReference>
<evidence type="ECO:0000259" key="1">
    <source>
        <dbReference type="Pfam" id="PF07179"/>
    </source>
</evidence>
<dbReference type="RefSeq" id="WP_147683227.1">
    <property type="nucleotide sequence ID" value="NZ_VDUX01000001.1"/>
</dbReference>
<dbReference type="AlphaFoldDB" id="A0A5C8NQ15"/>
<reference evidence="2 3" key="1">
    <citation type="submission" date="2019-06" db="EMBL/GenBank/DDBJ databases">
        <title>Aeromicrobium sp. nov., isolated from a maize field.</title>
        <authorList>
            <person name="Lin S.-Y."/>
            <person name="Tsai C.-F."/>
            <person name="Young C.-C."/>
        </authorList>
    </citation>
    <scope>NUCLEOTIDE SEQUENCE [LARGE SCALE GENOMIC DNA]</scope>
    <source>
        <strain evidence="2 3">CC-CFT486</strain>
    </source>
</reference>
<evidence type="ECO:0000313" key="2">
    <source>
        <dbReference type="EMBL" id="TXL63005.1"/>
    </source>
</evidence>
<dbReference type="EMBL" id="VDUX01000001">
    <property type="protein sequence ID" value="TXL63005.1"/>
    <property type="molecule type" value="Genomic_DNA"/>
</dbReference>